<keyword evidence="7 8" id="KW-0998">Cell outer membrane</keyword>
<dbReference type="Proteomes" id="UP000262073">
    <property type="component" value="Chromosome"/>
</dbReference>
<dbReference type="InterPro" id="IPR000531">
    <property type="entry name" value="Beta-barrel_TonB"/>
</dbReference>
<evidence type="ECO:0000256" key="9">
    <source>
        <dbReference type="RuleBase" id="RU003357"/>
    </source>
</evidence>
<proteinExistence type="inferred from homology"/>
<name>A0A346NN75_9ALTE</name>
<dbReference type="GO" id="GO:0009279">
    <property type="term" value="C:cell outer membrane"/>
    <property type="evidence" value="ECO:0007669"/>
    <property type="project" value="UniProtKB-SubCell"/>
</dbReference>
<keyword evidence="14" id="KW-0675">Receptor</keyword>
<evidence type="ECO:0000259" key="13">
    <source>
        <dbReference type="Pfam" id="PF07715"/>
    </source>
</evidence>
<evidence type="ECO:0000256" key="11">
    <source>
        <dbReference type="SAM" id="SignalP"/>
    </source>
</evidence>
<feature type="region of interest" description="Disordered" evidence="10">
    <location>
        <begin position="688"/>
        <end position="713"/>
    </location>
</feature>
<dbReference type="KEGG" id="salm:D0Y50_11835"/>
<dbReference type="AlphaFoldDB" id="A0A346NN75"/>
<dbReference type="OrthoDB" id="8727862at2"/>
<dbReference type="PANTHER" id="PTHR40980:SF3">
    <property type="entry name" value="TONB-DEPENDENT RECEPTOR-LIKE BETA-BARREL DOMAIN-CONTAINING PROTEIN"/>
    <property type="match status" value="1"/>
</dbReference>
<evidence type="ECO:0000259" key="12">
    <source>
        <dbReference type="Pfam" id="PF00593"/>
    </source>
</evidence>
<comment type="subcellular location">
    <subcellularLocation>
        <location evidence="1 8">Cell outer membrane</location>
        <topology evidence="1 8">Multi-pass membrane protein</topology>
    </subcellularLocation>
</comment>
<keyword evidence="6 8" id="KW-0472">Membrane</keyword>
<feature type="signal peptide" evidence="11">
    <location>
        <begin position="1"/>
        <end position="36"/>
    </location>
</feature>
<evidence type="ECO:0000256" key="1">
    <source>
        <dbReference type="ARBA" id="ARBA00004571"/>
    </source>
</evidence>
<dbReference type="InterPro" id="IPR039426">
    <property type="entry name" value="TonB-dep_rcpt-like"/>
</dbReference>
<comment type="similarity">
    <text evidence="8 9">Belongs to the TonB-dependent receptor family.</text>
</comment>
<dbReference type="SUPFAM" id="SSF56935">
    <property type="entry name" value="Porins"/>
    <property type="match status" value="1"/>
</dbReference>
<feature type="domain" description="TonB-dependent receptor-like beta-barrel" evidence="12">
    <location>
        <begin position="408"/>
        <end position="904"/>
    </location>
</feature>
<organism evidence="14 15">
    <name type="scientific">Salinimonas sediminis</name>
    <dbReference type="NCBI Taxonomy" id="2303538"/>
    <lineage>
        <taxon>Bacteria</taxon>
        <taxon>Pseudomonadati</taxon>
        <taxon>Pseudomonadota</taxon>
        <taxon>Gammaproteobacteria</taxon>
        <taxon>Alteromonadales</taxon>
        <taxon>Alteromonadaceae</taxon>
        <taxon>Alteromonas/Salinimonas group</taxon>
        <taxon>Salinimonas</taxon>
    </lineage>
</organism>
<dbReference type="RefSeq" id="WP_108567089.1">
    <property type="nucleotide sequence ID" value="NZ_CP031769.1"/>
</dbReference>
<dbReference type="PROSITE" id="PS52016">
    <property type="entry name" value="TONB_DEPENDENT_REC_3"/>
    <property type="match status" value="1"/>
</dbReference>
<keyword evidence="2 8" id="KW-0813">Transport</keyword>
<evidence type="ECO:0000313" key="14">
    <source>
        <dbReference type="EMBL" id="AXR06982.1"/>
    </source>
</evidence>
<evidence type="ECO:0000256" key="3">
    <source>
        <dbReference type="ARBA" id="ARBA00022452"/>
    </source>
</evidence>
<gene>
    <name evidence="14" type="ORF">D0Y50_11835</name>
</gene>
<evidence type="ECO:0000313" key="15">
    <source>
        <dbReference type="Proteomes" id="UP000262073"/>
    </source>
</evidence>
<accession>A0A346NN75</accession>
<dbReference type="Gene3D" id="2.40.170.20">
    <property type="entry name" value="TonB-dependent receptor, beta-barrel domain"/>
    <property type="match status" value="1"/>
</dbReference>
<keyword evidence="15" id="KW-1185">Reference proteome</keyword>
<protein>
    <submittedName>
        <fullName evidence="14">TonB-dependent receptor</fullName>
    </submittedName>
</protein>
<evidence type="ECO:0000256" key="2">
    <source>
        <dbReference type="ARBA" id="ARBA00022448"/>
    </source>
</evidence>
<evidence type="ECO:0000256" key="8">
    <source>
        <dbReference type="PROSITE-ProRule" id="PRU01360"/>
    </source>
</evidence>
<sequence>MKRSINALSKNGLRRRRSCLTMAIVAALGSNGYAFAQQSTEVEEQADDVEIIEVSGLRQSLMTAVSRKQFSTEIVDSIIADDIGKLPDLNVAEALQRISGVQISRNRGEGSDVAIRGLTQIRTELNGRDIFSTIGGRSLSFEDVPSELLSGIDVYKNPSAEQIEGGIGGLINLRTRKPFDSDGQLISATAQLIHYDLSEENGVNLSGLYSNRWDTDHGEFGFLINGSYNKAKFREDAVIVEPFYTRTDIPGYEGEAVEVASGGGISAWVGERERKGLAMSMQWAPTSDLTLYSQFLRSEYEFYDPQTGIFAYGAGEGGTLDAVPGEFSFDAQGNLLTGAYNNPPFQSFTRDATRNSQTSDFSLGFNWQLSSQLGISADIQYIDSSTEYRDATGFGSLNAGSTFYMDLRGDRPAYQVRETATGSTDFLTNPDNYLYQAMMARSADNDGDEVAARADLQWDFDHGSVFRTFTTGARYTTKDINTADSGFDWAAISGPPWDGSEDATATYNEFPEYYSPDPHQSSFWRGDSAASAFGPHFVVSPQLMQNNSNALATLAGLNPLSGATPGFTERNELNAQEEQTYALYGMLDFADPEDDFYSGNVGVRIVKTEVGAAGTQTLTYRNAADTATDLQSQSAIEVDQSYTEVLPSFNIKFLLTDTLYWRVAASKGLSRPSFEALAANFTLSENYLDADGNPDTPPEYRDSTGEGGNPGLQPLTVNQLDTALEWYFDEGDMAYATAFYKKVKNFEQTGVYNADFDVPGKGTQTFEVTAPVNGESGTIKGFELGIQTFFDFLPPNFSGFGIQANYTFVDSEAPSPTATDIEGNPLVVPLEGLSEHSYNLVLLYDKDQVSGRIAYNWRDDWVTTTSGNGTGNLPIYSRAYGQLDASVSYDINPQFSVTLAAVNLLDETNESYQGFENRPRDYVLNDRRLSLRVGMTF</sequence>
<feature type="chain" id="PRO_5016865534" evidence="11">
    <location>
        <begin position="37"/>
        <end position="937"/>
    </location>
</feature>
<evidence type="ECO:0000256" key="4">
    <source>
        <dbReference type="ARBA" id="ARBA00022692"/>
    </source>
</evidence>
<dbReference type="PANTHER" id="PTHR40980">
    <property type="entry name" value="PLUG DOMAIN-CONTAINING PROTEIN"/>
    <property type="match status" value="1"/>
</dbReference>
<dbReference type="Pfam" id="PF00593">
    <property type="entry name" value="TonB_dep_Rec_b-barrel"/>
    <property type="match status" value="1"/>
</dbReference>
<evidence type="ECO:0000256" key="5">
    <source>
        <dbReference type="ARBA" id="ARBA00023077"/>
    </source>
</evidence>
<dbReference type="InterPro" id="IPR036942">
    <property type="entry name" value="Beta-barrel_TonB_sf"/>
</dbReference>
<evidence type="ECO:0000256" key="6">
    <source>
        <dbReference type="ARBA" id="ARBA00023136"/>
    </source>
</evidence>
<dbReference type="EMBL" id="CP031769">
    <property type="protein sequence ID" value="AXR06982.1"/>
    <property type="molecule type" value="Genomic_DNA"/>
</dbReference>
<keyword evidence="3 8" id="KW-1134">Transmembrane beta strand</keyword>
<keyword evidence="4 8" id="KW-0812">Transmembrane</keyword>
<keyword evidence="11" id="KW-0732">Signal</keyword>
<feature type="domain" description="TonB-dependent receptor plug" evidence="13">
    <location>
        <begin position="70"/>
        <end position="169"/>
    </location>
</feature>
<dbReference type="InterPro" id="IPR010104">
    <property type="entry name" value="TonB_rcpt_bac"/>
</dbReference>
<dbReference type="InterPro" id="IPR037066">
    <property type="entry name" value="Plug_dom_sf"/>
</dbReference>
<reference evidence="14 15" key="1">
    <citation type="submission" date="2018-08" db="EMBL/GenBank/DDBJ databases">
        <title>Salinimonas sediminis sp. nov., a piezophilic bacterium isolated from a deep-sea sediment sample from the New Britain Trench.</title>
        <authorList>
            <person name="Cao J."/>
        </authorList>
    </citation>
    <scope>NUCLEOTIDE SEQUENCE [LARGE SCALE GENOMIC DNA]</scope>
    <source>
        <strain evidence="14 15">N102</strain>
    </source>
</reference>
<evidence type="ECO:0000256" key="7">
    <source>
        <dbReference type="ARBA" id="ARBA00023237"/>
    </source>
</evidence>
<dbReference type="Pfam" id="PF07715">
    <property type="entry name" value="Plug"/>
    <property type="match status" value="1"/>
</dbReference>
<dbReference type="NCBIfam" id="TIGR01782">
    <property type="entry name" value="TonB-Xanth-Caul"/>
    <property type="match status" value="1"/>
</dbReference>
<dbReference type="InterPro" id="IPR012910">
    <property type="entry name" value="Plug_dom"/>
</dbReference>
<evidence type="ECO:0000256" key="10">
    <source>
        <dbReference type="SAM" id="MobiDB-lite"/>
    </source>
</evidence>
<keyword evidence="5 9" id="KW-0798">TonB box</keyword>
<dbReference type="Gene3D" id="2.170.130.10">
    <property type="entry name" value="TonB-dependent receptor, plug domain"/>
    <property type="match status" value="1"/>
</dbReference>